<evidence type="ECO:0000313" key="1">
    <source>
        <dbReference type="EMBL" id="EGB09330.1"/>
    </source>
</evidence>
<dbReference type="KEGG" id="aaf:AURANDRAFT_63360"/>
<proteinExistence type="predicted"/>
<evidence type="ECO:0000313" key="2">
    <source>
        <dbReference type="Proteomes" id="UP000002729"/>
    </source>
</evidence>
<dbReference type="Gene3D" id="1.20.920.20">
    <property type="match status" value="1"/>
</dbReference>
<organism evidence="2">
    <name type="scientific">Aureococcus anophagefferens</name>
    <name type="common">Harmful bloom alga</name>
    <dbReference type="NCBI Taxonomy" id="44056"/>
    <lineage>
        <taxon>Eukaryota</taxon>
        <taxon>Sar</taxon>
        <taxon>Stramenopiles</taxon>
        <taxon>Ochrophyta</taxon>
        <taxon>Pelagophyceae</taxon>
        <taxon>Pelagomonadales</taxon>
        <taxon>Pelagomonadaceae</taxon>
        <taxon>Aureococcus</taxon>
    </lineage>
</organism>
<reference evidence="1 2" key="1">
    <citation type="journal article" date="2011" name="Proc. Natl. Acad. Sci. U.S.A.">
        <title>Niche of harmful alga Aureococcus anophagefferens revealed through ecogenomics.</title>
        <authorList>
            <person name="Gobler C.J."/>
            <person name="Berry D.L."/>
            <person name="Dyhrman S.T."/>
            <person name="Wilhelm S.W."/>
            <person name="Salamov A."/>
            <person name="Lobanov A.V."/>
            <person name="Zhang Y."/>
            <person name="Collier J.L."/>
            <person name="Wurch L.L."/>
            <person name="Kustka A.B."/>
            <person name="Dill B.D."/>
            <person name="Shah M."/>
            <person name="VerBerkmoes N.C."/>
            <person name="Kuo A."/>
            <person name="Terry A."/>
            <person name="Pangilinan J."/>
            <person name="Lindquist E.A."/>
            <person name="Lucas S."/>
            <person name="Paulsen I.T."/>
            <person name="Hattenrath-Lehmann T.K."/>
            <person name="Talmage S.C."/>
            <person name="Walker E.A."/>
            <person name="Koch F."/>
            <person name="Burson A.M."/>
            <person name="Marcoval M.A."/>
            <person name="Tang Y.Z."/>
            <person name="Lecleir G.R."/>
            <person name="Coyne K.J."/>
            <person name="Berg G.M."/>
            <person name="Bertrand E.M."/>
            <person name="Saito M.A."/>
            <person name="Gladyshev V.N."/>
            <person name="Grigoriev I.V."/>
        </authorList>
    </citation>
    <scope>NUCLEOTIDE SEQUENCE [LARGE SCALE GENOMIC DNA]</scope>
    <source>
        <strain evidence="2">CCMP 1984</strain>
    </source>
</reference>
<dbReference type="eggNOG" id="ENOG502S5CK">
    <property type="taxonomic scope" value="Eukaryota"/>
</dbReference>
<dbReference type="EMBL" id="GL833126">
    <property type="protein sequence ID" value="EGB09330.1"/>
    <property type="molecule type" value="Genomic_DNA"/>
</dbReference>
<keyword evidence="2" id="KW-1185">Reference proteome</keyword>
<sequence length="1174" mass="129443">MATDTPPTDAGERRRSVVRSSPEVPFSGFYSRANAAAERRAAAARNAIIEWSDWTSDSHPTRRTRLRTRHYGWFLRKPRYWGTLRRAGAVLEMRGDPRFSRATDASTLKTRLRASQSGSLGCVGDFCSFDVTLSRVTNGPSISNLGPVLSEFRKKILSLEGGDVNEIGNRSSPRAGHGTIEVPFRCVVHARQDENLVKLVLKRHCDGEPFQKTALPPGLAEDAILGEFPGRCYGSVRVCFACFCVYDLIERARRPANDLKTKPQHPKRSWSNMYAVGNIPSLDSINTALSPEARAYVRAQQAISQLTTLDVAELRSYASPPPAVSLVMTAMFVLLTGGKILSWIETRHAMANGEAFLYELTVSREFPIDKELRQRQTLTKEERASRLITQRRQMERLASRPQDRLMKDNEASLSTAASDSRRVFVCSDGLTVLPYEVLGNPSLQLLSFSFVVVHDMFDTLDSTKIFFQKVVDRHPGCQAGTVFSGHTSGISSMTHAKHLDELLQHINLSGEMLVSTCPFLLVGIGYGFNICTNLSAIAGHSDLFCQTLKGLVDAQYAAILHAALGAFDKFPNDRPDLPISYLSRFLFSDAYLARVHPQLALNIYTAVANPITLHGRKALVRGALQSPACIGAISSLPLPIFALQSTENIFVLPSNVESLLHGRSVHHLWSHEIQPGTRQQHFQLGPHGRGIIQGILQGQRDEQTKVACVVWVRSGHEIRQEAASVVADIFGELAQPIEDGVNDINYRSVHQDINITQTSRLNSIVPRAAEEEKLSLGSQNASCGIEFADQIPYWKASNATENENVAMNPLSGEVGWPSPVDYGAIVDSVSDLRVAGVNDTEEEYNVNNSPCRSYEPPVDDTVDKSDVQNEHSKGGYINTFRMFIPGLALHDFTIRKRSLFCRNLAVCLADTTSVSITANRISVSGILAGSLFLNINVSRMQMEQIGDPPPAFPRIPSIWGAHVISRVPHNSSISNVEDPDGTASASCGAEESRAEDFFYQRDIPDELVSTDAQRCAGRYSDQVDTADQAIAERQSIDVGVELSISDEAIETLVEERQLKEMQRQVDVDATEAELVRHELIHGYEPPSGTEVPLFFPAPSEYKDREMPAAILSRHDPDKLFSEALQAETPSSVVLSSEGVDERIKAEFLSPQLLRESALSCLGTAVRDNAYFAAK</sequence>
<dbReference type="Proteomes" id="UP000002729">
    <property type="component" value="Unassembled WGS sequence"/>
</dbReference>
<dbReference type="AlphaFoldDB" id="F0Y6T6"/>
<accession>F0Y6T6</accession>
<dbReference type="OrthoDB" id="341259at2759"/>
<gene>
    <name evidence="1" type="ORF">AURANDRAFT_63360</name>
</gene>
<protein>
    <submittedName>
        <fullName evidence="1">Uncharacterized protein</fullName>
    </submittedName>
</protein>
<dbReference type="GeneID" id="20224299"/>
<dbReference type="RefSeq" id="XP_009036426.1">
    <property type="nucleotide sequence ID" value="XM_009038178.1"/>
</dbReference>
<dbReference type="InParanoid" id="F0Y6T6"/>
<name>F0Y6T6_AURAN</name>